<feature type="binding site" evidence="10">
    <location>
        <begin position="382"/>
        <end position="385"/>
    </location>
    <ligand>
        <name>FAD</name>
        <dbReference type="ChEBI" id="CHEBI:57692"/>
    </ligand>
</feature>
<dbReference type="Gene3D" id="2.40.30.10">
    <property type="entry name" value="Translation factors"/>
    <property type="match status" value="1"/>
</dbReference>
<dbReference type="HAMAP" id="MF_03178">
    <property type="entry name" value="NDOR1"/>
    <property type="match status" value="1"/>
</dbReference>
<evidence type="ECO:0000259" key="11">
    <source>
        <dbReference type="PROSITE" id="PS50902"/>
    </source>
</evidence>
<dbReference type="Gene3D" id="3.40.50.360">
    <property type="match status" value="1"/>
</dbReference>
<comment type="cofactor">
    <cofactor evidence="2 10">
        <name>FAD</name>
        <dbReference type="ChEBI" id="CHEBI:57692"/>
    </cofactor>
</comment>
<keyword evidence="14" id="KW-1185">Reference proteome</keyword>
<dbReference type="GO" id="GO:0010181">
    <property type="term" value="F:FMN binding"/>
    <property type="evidence" value="ECO:0007669"/>
    <property type="project" value="UniProtKB-UniRule"/>
</dbReference>
<keyword evidence="7 10" id="KW-0274">FAD</keyword>
<name>A0AAV8VX14_9CUCU</name>
<dbReference type="FunFam" id="3.40.50.360:FF:000015">
    <property type="entry name" value="NADPH-dependent diflavin oxidoreductase 1"/>
    <property type="match status" value="1"/>
</dbReference>
<dbReference type="EMBL" id="JANEYG010000022">
    <property type="protein sequence ID" value="KAJ8918818.1"/>
    <property type="molecule type" value="Genomic_DNA"/>
</dbReference>
<dbReference type="PRINTS" id="PR00371">
    <property type="entry name" value="FPNCR"/>
</dbReference>
<sequence length="564" mass="65639">MVFENEKLTVLYGSQTGNAQDLAERIWRESKRFYFRSVVKPLDEYDVLELISEKCVIFICSTTGQGEEPDNMKNFWKFLLRKSLSTSALCNLRFGVFGLGDSSYEKFNYVAKRLRKRLLQLGAQAILPLGLGDDQHDLGYDGTADVWIEQLWKELLITYPLPSDVQPLSKHYKIVPRWNVHVALSSGNNISRHQSIYYSTRRHADFTAVVLENRRLTSSDHFQDVRLLKLKTTGQEYAPGDLIVLRPRNLKSQIEEFKDVLSSNGIHISPDEVLSVSENESQVPVPETLKHNVTFDQLCDEYFDLMAIPRRHTFNILGQITESELEKEKCIEFTTAEGQDELYTYVNRPKRNIVEVLRDFPYATKNLTKEMLFEIIPPIKPREFSIASSYKFHNDEVHVLLAIVRYKTKLVKERDCPVIMVGPGTGVAPFRNYIFERYKENNSNPTNLILFYGCRYESKDFLCRDEFKKLHDEKKIELICAFSRDEDSKIYVQDKIKENKHLVWNALQKDAYIFIAGNARLMPQEVRKAFISVCMDCGGMNEDAANKFFQRMDKEMRYQTECWS</sequence>
<dbReference type="Gene3D" id="1.20.990.10">
    <property type="entry name" value="NADPH-cytochrome p450 Reductase, Chain A, domain 3"/>
    <property type="match status" value="1"/>
</dbReference>
<dbReference type="InterPro" id="IPR001094">
    <property type="entry name" value="Flavdoxin-like"/>
</dbReference>
<feature type="binding site" evidence="10">
    <location>
        <position position="563"/>
    </location>
    <ligand>
        <name>FAD</name>
        <dbReference type="ChEBI" id="CHEBI:57692"/>
    </ligand>
</feature>
<accession>A0AAV8VX14</accession>
<dbReference type="GO" id="GO:0005634">
    <property type="term" value="C:nucleus"/>
    <property type="evidence" value="ECO:0007669"/>
    <property type="project" value="UniProtKB-ARBA"/>
</dbReference>
<keyword evidence="5 10" id="KW-0285">Flavoprotein</keyword>
<dbReference type="InterPro" id="IPR017938">
    <property type="entry name" value="Riboflavin_synthase-like_b-brl"/>
</dbReference>
<comment type="cofactor">
    <cofactor evidence="1 10">
        <name>FMN</name>
        <dbReference type="ChEBI" id="CHEBI:58210"/>
    </cofactor>
</comment>
<evidence type="ECO:0000256" key="9">
    <source>
        <dbReference type="ARBA" id="ARBA00023002"/>
    </source>
</evidence>
<dbReference type="Pfam" id="PF00667">
    <property type="entry name" value="FAD_binding_1"/>
    <property type="match status" value="1"/>
</dbReference>
<dbReference type="Pfam" id="PF00175">
    <property type="entry name" value="NAD_binding_1"/>
    <property type="match status" value="1"/>
</dbReference>
<dbReference type="InterPro" id="IPR017927">
    <property type="entry name" value="FAD-bd_FR_type"/>
</dbReference>
<dbReference type="GO" id="GO:0016651">
    <property type="term" value="F:oxidoreductase activity, acting on NAD(P)H"/>
    <property type="evidence" value="ECO:0007669"/>
    <property type="project" value="UniProtKB-UniRule"/>
</dbReference>
<feature type="binding site" evidence="10">
    <location>
        <position position="425"/>
    </location>
    <ligand>
        <name>NADP(+)</name>
        <dbReference type="ChEBI" id="CHEBI:58349"/>
    </ligand>
</feature>
<evidence type="ECO:0000256" key="4">
    <source>
        <dbReference type="ARBA" id="ARBA00022490"/>
    </source>
</evidence>
<dbReference type="GO" id="GO:0160246">
    <property type="term" value="F:NADPH-iron-sulfur [2Fe-2S] protein oxidoreductase activity"/>
    <property type="evidence" value="ECO:0007669"/>
    <property type="project" value="InterPro"/>
</dbReference>
<feature type="binding site" evidence="10">
    <location>
        <begin position="61"/>
        <end position="64"/>
    </location>
    <ligand>
        <name>FMN</name>
        <dbReference type="ChEBI" id="CHEBI:58210"/>
    </ligand>
</feature>
<feature type="binding site" evidence="10">
    <location>
        <begin position="14"/>
        <end position="19"/>
    </location>
    <ligand>
        <name>FMN</name>
        <dbReference type="ChEBI" id="CHEBI:58210"/>
    </ligand>
</feature>
<dbReference type="GO" id="GO:0050660">
    <property type="term" value="F:flavin adenine dinucleotide binding"/>
    <property type="evidence" value="ECO:0007669"/>
    <property type="project" value="UniProtKB-UniRule"/>
</dbReference>
<evidence type="ECO:0000256" key="7">
    <source>
        <dbReference type="ARBA" id="ARBA00022827"/>
    </source>
</evidence>
<feature type="binding site" evidence="10">
    <location>
        <position position="134"/>
    </location>
    <ligand>
        <name>FMN</name>
        <dbReference type="ChEBI" id="CHEBI:58210"/>
    </ligand>
</feature>
<dbReference type="PRINTS" id="PR00369">
    <property type="entry name" value="FLAVODOXIN"/>
</dbReference>
<evidence type="ECO:0000256" key="8">
    <source>
        <dbReference type="ARBA" id="ARBA00022857"/>
    </source>
</evidence>
<dbReference type="Proteomes" id="UP001159042">
    <property type="component" value="Unassembled WGS sequence"/>
</dbReference>
<evidence type="ECO:0000313" key="14">
    <source>
        <dbReference type="Proteomes" id="UP001159042"/>
    </source>
</evidence>
<keyword evidence="4 10" id="KW-0963">Cytoplasm</keyword>
<evidence type="ECO:0000313" key="13">
    <source>
        <dbReference type="EMBL" id="KAJ8918818.1"/>
    </source>
</evidence>
<dbReference type="GO" id="GO:0016226">
    <property type="term" value="P:iron-sulfur cluster assembly"/>
    <property type="evidence" value="ECO:0007669"/>
    <property type="project" value="UniProtKB-UniRule"/>
</dbReference>
<dbReference type="SUPFAM" id="SSF52343">
    <property type="entry name" value="Ferredoxin reductase-like, C-terminal NADP-linked domain"/>
    <property type="match status" value="1"/>
</dbReference>
<comment type="similarity">
    <text evidence="10">In the N-terminal section; belongs to the flavodoxin family.</text>
</comment>
<protein>
    <recommendedName>
        <fullName evidence="10">NADPH-dependent diflavin oxidoreductase 1</fullName>
        <ecNumber evidence="10">1.18.1.-</ecNumber>
    </recommendedName>
    <alternativeName>
        <fullName evidence="10">NADPH-dependent FMN and FAD-containing oxidoreductase</fullName>
    </alternativeName>
</protein>
<dbReference type="InterPro" id="IPR008254">
    <property type="entry name" value="Flavodoxin/NO_synth"/>
</dbReference>
<dbReference type="InterPro" id="IPR001433">
    <property type="entry name" value="OxRdtase_FAD/NAD-bd"/>
</dbReference>
<dbReference type="GO" id="GO:0050661">
    <property type="term" value="F:NADP binding"/>
    <property type="evidence" value="ECO:0007669"/>
    <property type="project" value="UniProtKB-UniRule"/>
</dbReference>
<dbReference type="InterPro" id="IPR039261">
    <property type="entry name" value="FNR_nucleotide-bd"/>
</dbReference>
<dbReference type="SUPFAM" id="SSF63380">
    <property type="entry name" value="Riboflavin synthase domain-like"/>
    <property type="match status" value="1"/>
</dbReference>
<dbReference type="GO" id="GO:0005829">
    <property type="term" value="C:cytosol"/>
    <property type="evidence" value="ECO:0007669"/>
    <property type="project" value="TreeGrafter"/>
</dbReference>
<dbReference type="PANTHER" id="PTHR19384">
    <property type="entry name" value="NITRIC OXIDE SYNTHASE-RELATED"/>
    <property type="match status" value="1"/>
</dbReference>
<proteinExistence type="inferred from homology"/>
<reference evidence="13 14" key="1">
    <citation type="journal article" date="2023" name="Insect Mol. Biol.">
        <title>Genome sequencing provides insights into the evolution of gene families encoding plant cell wall-degrading enzymes in longhorned beetles.</title>
        <authorList>
            <person name="Shin N.R."/>
            <person name="Okamura Y."/>
            <person name="Kirsch R."/>
            <person name="Pauchet Y."/>
        </authorList>
    </citation>
    <scope>NUCLEOTIDE SEQUENCE [LARGE SCALE GENOMIC DNA]</scope>
    <source>
        <strain evidence="13">EAD_L_NR</strain>
    </source>
</reference>
<dbReference type="InterPro" id="IPR028879">
    <property type="entry name" value="NDOR1"/>
</dbReference>
<evidence type="ECO:0000256" key="2">
    <source>
        <dbReference type="ARBA" id="ARBA00001974"/>
    </source>
</evidence>
<feature type="binding site" evidence="10">
    <location>
        <begin position="99"/>
        <end position="108"/>
    </location>
    <ligand>
        <name>FMN</name>
        <dbReference type="ChEBI" id="CHEBI:58210"/>
    </ligand>
</feature>
<dbReference type="InterPro" id="IPR029039">
    <property type="entry name" value="Flavoprotein-like_sf"/>
</dbReference>
<evidence type="ECO:0000259" key="12">
    <source>
        <dbReference type="PROSITE" id="PS51384"/>
    </source>
</evidence>
<evidence type="ECO:0000256" key="5">
    <source>
        <dbReference type="ARBA" id="ARBA00022630"/>
    </source>
</evidence>
<dbReference type="Pfam" id="PF00258">
    <property type="entry name" value="Flavodoxin_1"/>
    <property type="match status" value="1"/>
</dbReference>
<keyword evidence="8 10" id="KW-0521">NADP</keyword>
<dbReference type="Gene3D" id="3.40.50.80">
    <property type="entry name" value="Nucleotide-binding domain of ferredoxin-NADP reductase (FNR) module"/>
    <property type="match status" value="1"/>
</dbReference>
<feature type="domain" description="Flavodoxin-like" evidence="11">
    <location>
        <begin position="8"/>
        <end position="152"/>
    </location>
</feature>
<dbReference type="AlphaFoldDB" id="A0AAV8VX14"/>
<dbReference type="EC" id="1.18.1.-" evidence="10"/>
<dbReference type="InterPro" id="IPR003097">
    <property type="entry name" value="CysJ-like_FAD-binding"/>
</dbReference>
<comment type="caution">
    <text evidence="10">Lacks conserved residue(s) required for the propagation of feature annotation.</text>
</comment>
<evidence type="ECO:0000256" key="1">
    <source>
        <dbReference type="ARBA" id="ARBA00001917"/>
    </source>
</evidence>
<evidence type="ECO:0000256" key="6">
    <source>
        <dbReference type="ARBA" id="ARBA00022643"/>
    </source>
</evidence>
<dbReference type="InterPro" id="IPR001709">
    <property type="entry name" value="Flavoprot_Pyr_Nucl_cyt_Rdtase"/>
</dbReference>
<keyword evidence="9 10" id="KW-0560">Oxidoreductase</keyword>
<keyword evidence="6 10" id="KW-0288">FMN</keyword>
<dbReference type="PANTHER" id="PTHR19384:SF10">
    <property type="entry name" value="NADPH-DEPENDENT DIFLAVIN OXIDOREDUCTASE 1"/>
    <property type="match status" value="1"/>
</dbReference>
<comment type="caution">
    <text evidence="13">The sequence shown here is derived from an EMBL/GenBank/DDBJ whole genome shotgun (WGS) entry which is preliminary data.</text>
</comment>
<comment type="function">
    <text evidence="10">NADPH-dependent reductase which is a central component of the cytosolic iron-sulfur (Fe-S) protein assembly (CIA) machinery. Transfers electrons from NADPH via its FAD and FMN prosthetic groups to the [2Fe-2S] cluster of the anamorsin/DRE2 homolog, another key component of the CIA machinery. In turn, this reduced cluster provides electrons for assembly of cytosolic iron-sulfur cluster proteins.</text>
</comment>
<dbReference type="FunFam" id="3.40.50.80:FF:000030">
    <property type="entry name" value="NADPH-dependent diflavin oxidoreductase 1"/>
    <property type="match status" value="1"/>
</dbReference>
<evidence type="ECO:0000256" key="3">
    <source>
        <dbReference type="ARBA" id="ARBA00004496"/>
    </source>
</evidence>
<comment type="similarity">
    <text evidence="10">Belongs to the NADPH-dependent diflavin oxidoreductase NDOR1 family.</text>
</comment>
<dbReference type="PROSITE" id="PS51384">
    <property type="entry name" value="FAD_FR"/>
    <property type="match status" value="1"/>
</dbReference>
<dbReference type="InterPro" id="IPR023173">
    <property type="entry name" value="NADPH_Cyt_P450_Rdtase_alpha"/>
</dbReference>
<dbReference type="SUPFAM" id="SSF52218">
    <property type="entry name" value="Flavoproteins"/>
    <property type="match status" value="1"/>
</dbReference>
<feature type="binding site" evidence="10">
    <location>
        <begin position="483"/>
        <end position="484"/>
    </location>
    <ligand>
        <name>NADP(+)</name>
        <dbReference type="ChEBI" id="CHEBI:58349"/>
    </ligand>
</feature>
<feature type="binding site" evidence="10">
    <location>
        <begin position="489"/>
        <end position="493"/>
    </location>
    <ligand>
        <name>NADP(+)</name>
        <dbReference type="ChEBI" id="CHEBI:58349"/>
    </ligand>
</feature>
<dbReference type="PROSITE" id="PS50902">
    <property type="entry name" value="FLAVODOXIN_LIKE"/>
    <property type="match status" value="1"/>
</dbReference>
<feature type="domain" description="FAD-binding FR-type" evidence="12">
    <location>
        <begin position="203"/>
        <end position="461"/>
    </location>
</feature>
<evidence type="ECO:0000256" key="10">
    <source>
        <dbReference type="HAMAP-Rule" id="MF_03178"/>
    </source>
</evidence>
<gene>
    <name evidence="13" type="ORF">NQ315_011104</name>
</gene>
<comment type="subcellular location">
    <subcellularLocation>
        <location evidence="3 10">Cytoplasm</location>
    </subcellularLocation>
</comment>
<comment type="similarity">
    <text evidence="10">In the C-terminal section; belongs to the flavoprotein pyridine nucleotide cytochrome reductase family.</text>
</comment>
<comment type="catalytic activity">
    <reaction evidence="10">
        <text>2 oxidized [2Fe-2S]-[protein] + NADPH = 2 reduced [2Fe-2S]-[protein] + NADP(+) + H(+)</text>
        <dbReference type="Rhea" id="RHEA:67716"/>
        <dbReference type="Rhea" id="RHEA-COMP:17327"/>
        <dbReference type="Rhea" id="RHEA-COMP:17328"/>
        <dbReference type="ChEBI" id="CHEBI:15378"/>
        <dbReference type="ChEBI" id="CHEBI:33737"/>
        <dbReference type="ChEBI" id="CHEBI:33738"/>
        <dbReference type="ChEBI" id="CHEBI:57783"/>
        <dbReference type="ChEBI" id="CHEBI:58349"/>
    </reaction>
</comment>
<organism evidence="13 14">
    <name type="scientific">Exocentrus adspersus</name>
    <dbReference type="NCBI Taxonomy" id="1586481"/>
    <lineage>
        <taxon>Eukaryota</taxon>
        <taxon>Metazoa</taxon>
        <taxon>Ecdysozoa</taxon>
        <taxon>Arthropoda</taxon>
        <taxon>Hexapoda</taxon>
        <taxon>Insecta</taxon>
        <taxon>Pterygota</taxon>
        <taxon>Neoptera</taxon>
        <taxon>Endopterygota</taxon>
        <taxon>Coleoptera</taxon>
        <taxon>Polyphaga</taxon>
        <taxon>Cucujiformia</taxon>
        <taxon>Chrysomeloidea</taxon>
        <taxon>Cerambycidae</taxon>
        <taxon>Lamiinae</taxon>
        <taxon>Acanthocinini</taxon>
        <taxon>Exocentrus</taxon>
    </lineage>
</organism>